<accession>A0A6A4M3J9</accession>
<dbReference type="InterPro" id="IPR042099">
    <property type="entry name" value="ANL_N_sf"/>
</dbReference>
<dbReference type="SUPFAM" id="SSF56801">
    <property type="entry name" value="Acetyl-CoA synthetase-like"/>
    <property type="match status" value="1"/>
</dbReference>
<comment type="caution">
    <text evidence="1">The sequence shown here is derived from an EMBL/GenBank/DDBJ whole genome shotgun (WGS) entry which is preliminary data.</text>
</comment>
<name>A0A6A4M3J9_9ERIC</name>
<evidence type="ECO:0008006" key="3">
    <source>
        <dbReference type="Google" id="ProtNLM"/>
    </source>
</evidence>
<dbReference type="PANTHER" id="PTHR44378:SF2">
    <property type="entry name" value="ACYL-ACTIVATING ENZYME 17, PEROXISOMAL-RELATED"/>
    <property type="match status" value="1"/>
</dbReference>
<evidence type="ECO:0000313" key="2">
    <source>
        <dbReference type="Proteomes" id="UP000428333"/>
    </source>
</evidence>
<gene>
    <name evidence="1" type="ORF">C3L33_04182</name>
</gene>
<dbReference type="Gene3D" id="3.40.50.12780">
    <property type="entry name" value="N-terminal domain of ligase-like"/>
    <property type="match status" value="1"/>
</dbReference>
<evidence type="ECO:0000313" key="1">
    <source>
        <dbReference type="EMBL" id="KAE9464012.1"/>
    </source>
</evidence>
<dbReference type="OrthoDB" id="952963at2759"/>
<reference evidence="1 2" key="1">
    <citation type="journal article" date="2019" name="Genome Biol. Evol.">
        <title>The Rhododendron genome and chromosomal organization provide insight into shared whole-genome duplications across the heath family (Ericaceae).</title>
        <authorList>
            <person name="Soza V.L."/>
            <person name="Lindsley D."/>
            <person name="Waalkes A."/>
            <person name="Ramage E."/>
            <person name="Patwardhan R.P."/>
            <person name="Burton J.N."/>
            <person name="Adey A."/>
            <person name="Kumar A."/>
            <person name="Qiu R."/>
            <person name="Shendure J."/>
            <person name="Hall B."/>
        </authorList>
    </citation>
    <scope>NUCLEOTIDE SEQUENCE [LARGE SCALE GENOMIC DNA]</scope>
    <source>
        <strain evidence="1">RSF 1966-606</strain>
    </source>
</reference>
<dbReference type="PANTHER" id="PTHR44378">
    <property type="entry name" value="ACYL-ACTIVATING ENZYME 17, PEROXISOMAL-RELATED"/>
    <property type="match status" value="1"/>
</dbReference>
<sequence>MSYKSLDAISSADIAALGLPSEVADQFHQSLSEIVRNYGPATPETWRQISNQLLAPELPFSLHQTMYYGCYRDFGPDPPAWIPDPERVASTNVGKLLERRGKEFLGPRYKDPISSFLEFQEFSVSNPEIHIGGNECVIFGASTMYFTGGLVASRRSMATCAHLNPARNCLSLNGNRTLDDVMIVWRDEGEDKLPLKKMTLDELRTEVWLVAYALESIGLDKGSAIAIDMPMDVNSVVIYLAIVLAGAEATLGEVMDDHRMIIASRLARLYGDKTMEAQDLYLEASY</sequence>
<feature type="non-terminal residue" evidence="1">
    <location>
        <position position="1"/>
    </location>
</feature>
<dbReference type="Proteomes" id="UP000428333">
    <property type="component" value="Linkage Group LG03"/>
</dbReference>
<keyword evidence="2" id="KW-1185">Reference proteome</keyword>
<protein>
    <recommendedName>
        <fullName evidence="3">AMP-dependent synthetase/ligase domain-containing protein</fullName>
    </recommendedName>
</protein>
<dbReference type="EMBL" id="QEFC01000547">
    <property type="protein sequence ID" value="KAE9464012.1"/>
    <property type="molecule type" value="Genomic_DNA"/>
</dbReference>
<dbReference type="AlphaFoldDB" id="A0A6A4M3J9"/>
<proteinExistence type="predicted"/>
<organism evidence="1 2">
    <name type="scientific">Rhododendron williamsianum</name>
    <dbReference type="NCBI Taxonomy" id="262921"/>
    <lineage>
        <taxon>Eukaryota</taxon>
        <taxon>Viridiplantae</taxon>
        <taxon>Streptophyta</taxon>
        <taxon>Embryophyta</taxon>
        <taxon>Tracheophyta</taxon>
        <taxon>Spermatophyta</taxon>
        <taxon>Magnoliopsida</taxon>
        <taxon>eudicotyledons</taxon>
        <taxon>Gunneridae</taxon>
        <taxon>Pentapetalae</taxon>
        <taxon>asterids</taxon>
        <taxon>Ericales</taxon>
        <taxon>Ericaceae</taxon>
        <taxon>Ericoideae</taxon>
        <taxon>Rhodoreae</taxon>
        <taxon>Rhododendron</taxon>
    </lineage>
</organism>